<reference evidence="1" key="1">
    <citation type="submission" date="2023-01" db="EMBL/GenBank/DDBJ databases">
        <authorList>
            <person name="Van Ghelder C."/>
            <person name="Rancurel C."/>
        </authorList>
    </citation>
    <scope>NUCLEOTIDE SEQUENCE</scope>
    <source>
        <strain evidence="1">CNCM I-4278</strain>
    </source>
</reference>
<protein>
    <submittedName>
        <fullName evidence="1">Uncharacterized protein</fullName>
    </submittedName>
</protein>
<proteinExistence type="predicted"/>
<dbReference type="AlphaFoldDB" id="A0A9W4U3B5"/>
<gene>
    <name evidence="1" type="ORF">PDIGIT_LOCUS1651</name>
</gene>
<comment type="caution">
    <text evidence="1">The sequence shown here is derived from an EMBL/GenBank/DDBJ whole genome shotgun (WGS) entry which is preliminary data.</text>
</comment>
<evidence type="ECO:0000313" key="1">
    <source>
        <dbReference type="EMBL" id="CAI6269063.1"/>
    </source>
</evidence>
<name>A0A9W4U3B5_9PLEO</name>
<organism evidence="1 2">
    <name type="scientific">Periconia digitata</name>
    <dbReference type="NCBI Taxonomy" id="1303443"/>
    <lineage>
        <taxon>Eukaryota</taxon>
        <taxon>Fungi</taxon>
        <taxon>Dikarya</taxon>
        <taxon>Ascomycota</taxon>
        <taxon>Pezizomycotina</taxon>
        <taxon>Dothideomycetes</taxon>
        <taxon>Pleosporomycetidae</taxon>
        <taxon>Pleosporales</taxon>
        <taxon>Massarineae</taxon>
        <taxon>Periconiaceae</taxon>
        <taxon>Periconia</taxon>
    </lineage>
</organism>
<dbReference type="Proteomes" id="UP001152607">
    <property type="component" value="Unassembled WGS sequence"/>
</dbReference>
<keyword evidence="2" id="KW-1185">Reference proteome</keyword>
<dbReference type="EMBL" id="CAOQHR010000001">
    <property type="protein sequence ID" value="CAI6269063.1"/>
    <property type="molecule type" value="Genomic_DNA"/>
</dbReference>
<evidence type="ECO:0000313" key="2">
    <source>
        <dbReference type="Proteomes" id="UP001152607"/>
    </source>
</evidence>
<sequence length="72" mass="8064">MPWLCMCIRDCNCVPVSGIDRIGFPASQHTLRETALTHELSIQIEWMCSAPSPDRLLCRDASNNLFQASTLV</sequence>
<accession>A0A9W4U3B5</accession>